<organism evidence="1 2">
    <name type="scientific">Piscinibacter aquaticus</name>
    <dbReference type="NCBI Taxonomy" id="392597"/>
    <lineage>
        <taxon>Bacteria</taxon>
        <taxon>Pseudomonadati</taxon>
        <taxon>Pseudomonadota</taxon>
        <taxon>Betaproteobacteria</taxon>
        <taxon>Burkholderiales</taxon>
        <taxon>Sphaerotilaceae</taxon>
        <taxon>Piscinibacter</taxon>
    </lineage>
</organism>
<name>A0A5C6TQX6_9BURK</name>
<dbReference type="EMBL" id="VOPW01000003">
    <property type="protein sequence ID" value="TXC62048.1"/>
    <property type="molecule type" value="Genomic_DNA"/>
</dbReference>
<dbReference type="AlphaFoldDB" id="A0A5C6TQX6"/>
<accession>A0A5C6TQX6</accession>
<comment type="caution">
    <text evidence="1">The sequence shown here is derived from an EMBL/GenBank/DDBJ whole genome shotgun (WGS) entry which is preliminary data.</text>
</comment>
<proteinExistence type="predicted"/>
<reference evidence="1 2" key="1">
    <citation type="submission" date="2019-08" db="EMBL/GenBank/DDBJ databases">
        <authorList>
            <person name="Khan S.A."/>
            <person name="Jeon C.O."/>
            <person name="Jeong S.E."/>
        </authorList>
    </citation>
    <scope>NUCLEOTIDE SEQUENCE [LARGE SCALE GENOMIC DNA]</scope>
    <source>
        <strain evidence="2">IMCC1728</strain>
    </source>
</reference>
<gene>
    <name evidence="1" type="ORF">FSC37_22940</name>
</gene>
<dbReference type="Proteomes" id="UP000321832">
    <property type="component" value="Unassembled WGS sequence"/>
</dbReference>
<evidence type="ECO:0000313" key="1">
    <source>
        <dbReference type="EMBL" id="TXC62048.1"/>
    </source>
</evidence>
<keyword evidence="2" id="KW-1185">Reference proteome</keyword>
<sequence>MLDHLADDARRAHAPALVFGPAGRMTGQNRGALTEGELRADCRACGLHDAECQPLPGGASVLRAQRPTWWTEVSTGQRAGALRIICRP</sequence>
<evidence type="ECO:0000313" key="2">
    <source>
        <dbReference type="Proteomes" id="UP000321832"/>
    </source>
</evidence>
<protein>
    <submittedName>
        <fullName evidence="1">Uncharacterized protein</fullName>
    </submittedName>
</protein>